<feature type="transmembrane region" description="Helical" evidence="6">
    <location>
        <begin position="262"/>
        <end position="280"/>
    </location>
</feature>
<feature type="transmembrane region" description="Helical" evidence="6">
    <location>
        <begin position="69"/>
        <end position="88"/>
    </location>
</feature>
<feature type="transmembrane region" description="Helical" evidence="6">
    <location>
        <begin position="207"/>
        <end position="224"/>
    </location>
</feature>
<evidence type="ECO:0000313" key="8">
    <source>
        <dbReference type="EMBL" id="PWD81542.1"/>
    </source>
</evidence>
<feature type="transmembrane region" description="Helical" evidence="6">
    <location>
        <begin position="35"/>
        <end position="57"/>
    </location>
</feature>
<organism evidence="8 9">
    <name type="scientific">Ignatzschineria ureiclastica</name>
    <dbReference type="NCBI Taxonomy" id="472582"/>
    <lineage>
        <taxon>Bacteria</taxon>
        <taxon>Pseudomonadati</taxon>
        <taxon>Pseudomonadota</taxon>
        <taxon>Gammaproteobacteria</taxon>
        <taxon>Cardiobacteriales</taxon>
        <taxon>Ignatzschineriaceae</taxon>
        <taxon>Ignatzschineria</taxon>
    </lineage>
</organism>
<dbReference type="RefSeq" id="WP_109188897.1">
    <property type="nucleotide sequence ID" value="NZ_BMYA01000005.1"/>
</dbReference>
<keyword evidence="2" id="KW-1003">Cell membrane</keyword>
<protein>
    <submittedName>
        <fullName evidence="8">Threonine/homoserine exporter RhtA</fullName>
    </submittedName>
</protein>
<feature type="transmembrane region" description="Helical" evidence="6">
    <location>
        <begin position="94"/>
        <end position="114"/>
    </location>
</feature>
<evidence type="ECO:0000313" key="9">
    <source>
        <dbReference type="Proteomes" id="UP000245020"/>
    </source>
</evidence>
<dbReference type="InterPro" id="IPR050638">
    <property type="entry name" value="AA-Vitamin_Transporters"/>
</dbReference>
<feature type="transmembrane region" description="Helical" evidence="6">
    <location>
        <begin position="236"/>
        <end position="256"/>
    </location>
</feature>
<dbReference type="NCBIfam" id="NF007823">
    <property type="entry name" value="PRK10532.1"/>
    <property type="match status" value="1"/>
</dbReference>
<evidence type="ECO:0000256" key="5">
    <source>
        <dbReference type="ARBA" id="ARBA00023136"/>
    </source>
</evidence>
<dbReference type="GO" id="GO:0005886">
    <property type="term" value="C:plasma membrane"/>
    <property type="evidence" value="ECO:0007669"/>
    <property type="project" value="UniProtKB-SubCell"/>
</dbReference>
<dbReference type="PANTHER" id="PTHR32322:SF18">
    <property type="entry name" value="S-ADENOSYLMETHIONINE_S-ADENOSYLHOMOCYSTEINE TRANSPORTER"/>
    <property type="match status" value="1"/>
</dbReference>
<evidence type="ECO:0000256" key="3">
    <source>
        <dbReference type="ARBA" id="ARBA00022692"/>
    </source>
</evidence>
<evidence type="ECO:0000256" key="6">
    <source>
        <dbReference type="SAM" id="Phobius"/>
    </source>
</evidence>
<dbReference type="AlphaFoldDB" id="A0A2U2AFW1"/>
<name>A0A2U2AFW1_9GAMM</name>
<evidence type="ECO:0000256" key="4">
    <source>
        <dbReference type="ARBA" id="ARBA00022989"/>
    </source>
</evidence>
<dbReference type="PANTHER" id="PTHR32322">
    <property type="entry name" value="INNER MEMBRANE TRANSPORTER"/>
    <property type="match status" value="1"/>
</dbReference>
<keyword evidence="9" id="KW-1185">Reference proteome</keyword>
<evidence type="ECO:0000259" key="7">
    <source>
        <dbReference type="Pfam" id="PF00892"/>
    </source>
</evidence>
<sequence>MMVHSQRGMLLPLIYLFAAMISIQGGATIAKQLFPIVGVEAVTAYRLGFSAIILLIIFKPWKRKLQVGYRRYLVFYGIALGTMNFLFYQAIKTIPLGIAVGLEFTGPLAVALFGSRRKIDFLWIGLVVLGLLALIPLDGNNEDINLKGVIYALSAGACWALYIIFGQKAGNYYGTATVGIGATIAALIYVPIGIAAGGIGIFAPEHLPLAITVAVLTSALPYALEMMALTRMPAKTFGTLTSLEPALAAIFGFIILSEVLSIVQIIGIIAIILASLGASLSSKPIETVKTLD</sequence>
<comment type="subcellular location">
    <subcellularLocation>
        <location evidence="1">Cell membrane</location>
        <topology evidence="1">Multi-pass membrane protein</topology>
    </subcellularLocation>
</comment>
<keyword evidence="5 6" id="KW-0472">Membrane</keyword>
<dbReference type="InterPro" id="IPR000620">
    <property type="entry name" value="EamA_dom"/>
</dbReference>
<feature type="transmembrane region" description="Helical" evidence="6">
    <location>
        <begin position="178"/>
        <end position="201"/>
    </location>
</feature>
<gene>
    <name evidence="8" type="ORF">DC083_03625</name>
</gene>
<keyword evidence="3 6" id="KW-0812">Transmembrane</keyword>
<dbReference type="Proteomes" id="UP000245020">
    <property type="component" value="Unassembled WGS sequence"/>
</dbReference>
<reference evidence="9" key="1">
    <citation type="submission" date="2018-05" db="EMBL/GenBank/DDBJ databases">
        <title>Ignatzschineria dubaiensis sp. nov., isolated from necrotic foot tissues of dromedaries (Camelus dromedarius) and associated maggots in Dubai, United Arab Emirates.</title>
        <authorList>
            <person name="Tsang C.C."/>
            <person name="Tang J.Y.M."/>
            <person name="Fong J.Y.H."/>
            <person name="Kinne J."/>
            <person name="Lee H.H."/>
            <person name="Joseph M."/>
            <person name="Jose S."/>
            <person name="Schuster R.K."/>
            <person name="Tang Y."/>
            <person name="Sivakumar S."/>
            <person name="Chen J.H.K."/>
            <person name="Teng J.L.L."/>
            <person name="Lau S.K.P."/>
            <person name="Wernery U."/>
            <person name="Woo P.C.Y."/>
        </authorList>
    </citation>
    <scope>NUCLEOTIDE SEQUENCE [LARGE SCALE GENOMIC DNA]</scope>
    <source>
        <strain evidence="9">KCTC 22644</strain>
    </source>
</reference>
<dbReference type="EMBL" id="QEWQ01000002">
    <property type="protein sequence ID" value="PWD81542.1"/>
    <property type="molecule type" value="Genomic_DNA"/>
</dbReference>
<evidence type="ECO:0000256" key="2">
    <source>
        <dbReference type="ARBA" id="ARBA00022475"/>
    </source>
</evidence>
<accession>A0A2U2AFW1</accession>
<feature type="domain" description="EamA" evidence="7">
    <location>
        <begin position="147"/>
        <end position="278"/>
    </location>
</feature>
<dbReference type="SUPFAM" id="SSF103481">
    <property type="entry name" value="Multidrug resistance efflux transporter EmrE"/>
    <property type="match status" value="2"/>
</dbReference>
<feature type="transmembrane region" description="Helical" evidence="6">
    <location>
        <begin position="149"/>
        <end position="166"/>
    </location>
</feature>
<feature type="transmembrane region" description="Helical" evidence="6">
    <location>
        <begin position="121"/>
        <end position="137"/>
    </location>
</feature>
<dbReference type="OrthoDB" id="9815120at2"/>
<proteinExistence type="predicted"/>
<comment type="caution">
    <text evidence="8">The sequence shown here is derived from an EMBL/GenBank/DDBJ whole genome shotgun (WGS) entry which is preliminary data.</text>
</comment>
<dbReference type="Pfam" id="PF00892">
    <property type="entry name" value="EamA"/>
    <property type="match status" value="1"/>
</dbReference>
<keyword evidence="4 6" id="KW-1133">Transmembrane helix</keyword>
<dbReference type="InterPro" id="IPR037185">
    <property type="entry name" value="EmrE-like"/>
</dbReference>
<evidence type="ECO:0000256" key="1">
    <source>
        <dbReference type="ARBA" id="ARBA00004651"/>
    </source>
</evidence>